<dbReference type="Pfam" id="PF12697">
    <property type="entry name" value="Abhydrolase_6"/>
    <property type="match status" value="1"/>
</dbReference>
<feature type="domain" description="AB hydrolase-1" evidence="1">
    <location>
        <begin position="4"/>
        <end position="235"/>
    </location>
</feature>
<proteinExistence type="predicted"/>
<evidence type="ECO:0000313" key="3">
    <source>
        <dbReference type="Proteomes" id="UP001519332"/>
    </source>
</evidence>
<evidence type="ECO:0000313" key="2">
    <source>
        <dbReference type="EMBL" id="MBP2322128.1"/>
    </source>
</evidence>
<evidence type="ECO:0000259" key="1">
    <source>
        <dbReference type="Pfam" id="PF12697"/>
    </source>
</evidence>
<comment type="caution">
    <text evidence="2">The sequence shown here is derived from an EMBL/GenBank/DDBJ whole genome shotgun (WGS) entry which is preliminary data.</text>
</comment>
<dbReference type="Gene3D" id="3.40.50.1820">
    <property type="entry name" value="alpha/beta hydrolase"/>
    <property type="match status" value="1"/>
</dbReference>
<dbReference type="InterPro" id="IPR000073">
    <property type="entry name" value="AB_hydrolase_1"/>
</dbReference>
<organism evidence="2 3">
    <name type="scientific">Kibdelosporangium banguiense</name>
    <dbReference type="NCBI Taxonomy" id="1365924"/>
    <lineage>
        <taxon>Bacteria</taxon>
        <taxon>Bacillati</taxon>
        <taxon>Actinomycetota</taxon>
        <taxon>Actinomycetes</taxon>
        <taxon>Pseudonocardiales</taxon>
        <taxon>Pseudonocardiaceae</taxon>
        <taxon>Kibdelosporangium</taxon>
    </lineage>
</organism>
<keyword evidence="3" id="KW-1185">Reference proteome</keyword>
<dbReference type="Proteomes" id="UP001519332">
    <property type="component" value="Unassembled WGS sequence"/>
</dbReference>
<protein>
    <submittedName>
        <fullName evidence="2">Pimeloyl-ACP methyl ester carboxylesterase</fullName>
    </submittedName>
</protein>
<sequence length="255" mass="27244">MTAVFVNGNPETAAIWDPLCAELDRTDVLRLSPPGFGAPIPEGFDCTVTAYRDWLIAELETLGEPVDLVGHDVGGSTVVTVAMTRPDLLRTWVSDSLGAFDPDYVWHDLAQQWQTPGIGEKSVAQRLGGTLEERTERLVARGIARPVAAQVAVGQGPQMGQAILAYYRSAVQPVMAGLGRNLPAAAARPGLAILATDDHIVGSEDMRRRSATQAGAQVATLEGLGHWWMVQDPVRGARALTSFWASGLGGRADHQ</sequence>
<dbReference type="PANTHER" id="PTHR43798">
    <property type="entry name" value="MONOACYLGLYCEROL LIPASE"/>
    <property type="match status" value="1"/>
</dbReference>
<name>A0ABS4TCG3_9PSEU</name>
<dbReference type="InterPro" id="IPR050266">
    <property type="entry name" value="AB_hydrolase_sf"/>
</dbReference>
<dbReference type="EMBL" id="JAGINW010000001">
    <property type="protein sequence ID" value="MBP2322128.1"/>
    <property type="molecule type" value="Genomic_DNA"/>
</dbReference>
<dbReference type="InterPro" id="IPR029058">
    <property type="entry name" value="AB_hydrolase_fold"/>
</dbReference>
<accession>A0ABS4TCG3</accession>
<dbReference type="RefSeq" id="WP_209637391.1">
    <property type="nucleotide sequence ID" value="NZ_JAGINW010000001.1"/>
</dbReference>
<dbReference type="SUPFAM" id="SSF53474">
    <property type="entry name" value="alpha/beta-Hydrolases"/>
    <property type="match status" value="1"/>
</dbReference>
<reference evidence="2 3" key="1">
    <citation type="submission" date="2021-03" db="EMBL/GenBank/DDBJ databases">
        <title>Sequencing the genomes of 1000 actinobacteria strains.</title>
        <authorList>
            <person name="Klenk H.-P."/>
        </authorList>
    </citation>
    <scope>NUCLEOTIDE SEQUENCE [LARGE SCALE GENOMIC DNA]</scope>
    <source>
        <strain evidence="2 3">DSM 46670</strain>
    </source>
</reference>
<dbReference type="PANTHER" id="PTHR43798:SF33">
    <property type="entry name" value="HYDROLASE, PUTATIVE (AFU_ORTHOLOGUE AFUA_2G14860)-RELATED"/>
    <property type="match status" value="1"/>
</dbReference>
<gene>
    <name evidence="2" type="ORF">JOF56_002513</name>
</gene>